<evidence type="ECO:0000313" key="1">
    <source>
        <dbReference type="EMBL" id="TCZ58753.1"/>
    </source>
</evidence>
<sequence>MGSSSHSQLIAENEHAQLFRHEGHSPFTLFTFNEMGMRANGRQYWGQSLVEKNNLDAFALVSRAPNWFPISTTVELLTNLNSSKEIITYGHSMGAYAALKFSRLLGASHAIAFCPQASISPTDFGGKDKRYSSYFSQSLHGDMLLRSNDLAGRAHVIFDPMNSPDRMHAAAIADLGNVSLYPCRFTGHETIKILRSSADFLSLIEALRTNRENIAQSLLNNARKRSGIYLQHLATRLSHRRHHALALRMISRIEGDEQYSVGVLTTSADIHLRMGDFAASEVCAHELIERYPSRLNGYVVLGDALMGQMRWHEAAAAYLKATTAAPNLGTGYACRALALDAAGDLDGVCAMVDAALSRDPELRTISWERRKQVWALKKRAEAARVYPVS</sequence>
<dbReference type="InterPro" id="IPR029058">
    <property type="entry name" value="AB_hydrolase_fold"/>
</dbReference>
<gene>
    <name evidence="1" type="ORF">EXY23_16205</name>
</gene>
<protein>
    <submittedName>
        <fullName evidence="1">Uncharacterized protein</fullName>
    </submittedName>
</protein>
<dbReference type="RefSeq" id="WP_132291486.1">
    <property type="nucleotide sequence ID" value="NZ_SKBM01000015.1"/>
</dbReference>
<dbReference type="EMBL" id="SKBM01000015">
    <property type="protein sequence ID" value="TCZ58753.1"/>
    <property type="molecule type" value="Genomic_DNA"/>
</dbReference>
<dbReference type="SUPFAM" id="SSF53474">
    <property type="entry name" value="alpha/beta-Hydrolases"/>
    <property type="match status" value="1"/>
</dbReference>
<dbReference type="OrthoDB" id="7247356at2"/>
<keyword evidence="2" id="KW-1185">Reference proteome</keyword>
<dbReference type="Proteomes" id="UP000295023">
    <property type="component" value="Unassembled WGS sequence"/>
</dbReference>
<dbReference type="InterPro" id="IPR011990">
    <property type="entry name" value="TPR-like_helical_dom_sf"/>
</dbReference>
<reference evidence="1 2" key="1">
    <citation type="submission" date="2019-03" db="EMBL/GenBank/DDBJ databases">
        <title>Paracraurococcus aquatilis NE82 genome sequence.</title>
        <authorList>
            <person name="Zhao Y."/>
            <person name="Du Z."/>
        </authorList>
    </citation>
    <scope>NUCLEOTIDE SEQUENCE [LARGE SCALE GENOMIC DNA]</scope>
    <source>
        <strain evidence="1 2">NE82</strain>
    </source>
</reference>
<proteinExistence type="predicted"/>
<comment type="caution">
    <text evidence="1">The sequence shown here is derived from an EMBL/GenBank/DDBJ whole genome shotgun (WGS) entry which is preliminary data.</text>
</comment>
<evidence type="ECO:0000313" key="2">
    <source>
        <dbReference type="Proteomes" id="UP000295023"/>
    </source>
</evidence>
<accession>A0A4R4DFQ9</accession>
<dbReference type="SUPFAM" id="SSF48452">
    <property type="entry name" value="TPR-like"/>
    <property type="match status" value="1"/>
</dbReference>
<name>A0A4R4DFQ9_9PROT</name>
<dbReference type="Gene3D" id="1.25.40.10">
    <property type="entry name" value="Tetratricopeptide repeat domain"/>
    <property type="match status" value="1"/>
</dbReference>
<dbReference type="AlphaFoldDB" id="A0A4R4DFQ9"/>
<organism evidence="1 2">
    <name type="scientific">Roseicella aquatilis</name>
    <dbReference type="NCBI Taxonomy" id="2527868"/>
    <lineage>
        <taxon>Bacteria</taxon>
        <taxon>Pseudomonadati</taxon>
        <taxon>Pseudomonadota</taxon>
        <taxon>Alphaproteobacteria</taxon>
        <taxon>Acetobacterales</taxon>
        <taxon>Roseomonadaceae</taxon>
        <taxon>Roseicella</taxon>
    </lineage>
</organism>